<dbReference type="EMBL" id="JAUSUQ010000001">
    <property type="protein sequence ID" value="MDQ0337679.1"/>
    <property type="molecule type" value="Genomic_DNA"/>
</dbReference>
<dbReference type="InterPro" id="IPR000623">
    <property type="entry name" value="Shikimate_kinase/TSH1"/>
</dbReference>
<comment type="subcellular location">
    <subcellularLocation>
        <location evidence="7">Cytoplasm</location>
    </subcellularLocation>
</comment>
<comment type="function">
    <text evidence="7">Catalyzes the specific phosphorylation of the 3-hydroxyl group of shikimic acid using ATP as a cosubstrate.</text>
</comment>
<comment type="caution">
    <text evidence="8">The sequence shown here is derived from an EMBL/GenBank/DDBJ whole genome shotgun (WGS) entry which is preliminary data.</text>
</comment>
<dbReference type="PRINTS" id="PR01100">
    <property type="entry name" value="SHIKIMTKNASE"/>
</dbReference>
<keyword evidence="1 7" id="KW-0028">Amino-acid biosynthesis</keyword>
<feature type="binding site" evidence="7">
    <location>
        <position position="57"/>
    </location>
    <ligand>
        <name>substrate</name>
    </ligand>
</feature>
<dbReference type="PANTHER" id="PTHR21087:SF16">
    <property type="entry name" value="SHIKIMATE KINASE 1, CHLOROPLASTIC"/>
    <property type="match status" value="1"/>
</dbReference>
<keyword evidence="6 7" id="KW-0057">Aromatic amino acid biosynthesis</keyword>
<evidence type="ECO:0000256" key="6">
    <source>
        <dbReference type="ARBA" id="ARBA00023141"/>
    </source>
</evidence>
<reference evidence="8 9" key="1">
    <citation type="submission" date="2023-07" db="EMBL/GenBank/DDBJ databases">
        <title>Genomic Encyclopedia of Type Strains, Phase IV (KMG-IV): sequencing the most valuable type-strain genomes for metagenomic binning, comparative biology and taxonomic classification.</title>
        <authorList>
            <person name="Goeker M."/>
        </authorList>
    </citation>
    <scope>NUCLEOTIDE SEQUENCE [LARGE SCALE GENOMIC DNA]</scope>
    <source>
        <strain evidence="8 9">DSM 17740</strain>
    </source>
</reference>
<comment type="pathway">
    <text evidence="7">Metabolic intermediate biosynthesis; chorismate biosynthesis; chorismate from D-erythrose 4-phosphate and phosphoenolpyruvate: step 5/7.</text>
</comment>
<dbReference type="Pfam" id="PF01202">
    <property type="entry name" value="SKI"/>
    <property type="match status" value="1"/>
</dbReference>
<protein>
    <recommendedName>
        <fullName evidence="7">Shikimate kinase</fullName>
        <shortName evidence="7">SK</shortName>
        <ecNumber evidence="7">2.7.1.71</ecNumber>
    </recommendedName>
</protein>
<comment type="catalytic activity">
    <reaction evidence="7">
        <text>shikimate + ATP = 3-phosphoshikimate + ADP + H(+)</text>
        <dbReference type="Rhea" id="RHEA:13121"/>
        <dbReference type="ChEBI" id="CHEBI:15378"/>
        <dbReference type="ChEBI" id="CHEBI:30616"/>
        <dbReference type="ChEBI" id="CHEBI:36208"/>
        <dbReference type="ChEBI" id="CHEBI:145989"/>
        <dbReference type="ChEBI" id="CHEBI:456216"/>
        <dbReference type="EC" id="2.7.1.71"/>
    </reaction>
</comment>
<dbReference type="Gene3D" id="3.40.50.300">
    <property type="entry name" value="P-loop containing nucleotide triphosphate hydrolases"/>
    <property type="match status" value="1"/>
</dbReference>
<keyword evidence="2 7" id="KW-0808">Transferase</keyword>
<keyword evidence="9" id="KW-1185">Reference proteome</keyword>
<evidence type="ECO:0000256" key="1">
    <source>
        <dbReference type="ARBA" id="ARBA00022605"/>
    </source>
</evidence>
<comment type="caution">
    <text evidence="7">Lacks conserved residue(s) required for the propagation of feature annotation.</text>
</comment>
<feature type="binding site" evidence="7">
    <location>
        <position position="15"/>
    </location>
    <ligand>
        <name>Mg(2+)</name>
        <dbReference type="ChEBI" id="CHEBI:18420"/>
    </ligand>
</feature>
<evidence type="ECO:0000256" key="7">
    <source>
        <dbReference type="HAMAP-Rule" id="MF_00109"/>
    </source>
</evidence>
<keyword evidence="7" id="KW-0479">Metal-binding</keyword>
<evidence type="ECO:0000313" key="8">
    <source>
        <dbReference type="EMBL" id="MDQ0337679.1"/>
    </source>
</evidence>
<feature type="binding site" evidence="7">
    <location>
        <begin position="11"/>
        <end position="16"/>
    </location>
    <ligand>
        <name>ATP</name>
        <dbReference type="ChEBI" id="CHEBI:30616"/>
    </ligand>
</feature>
<sequence>MNCMTIWGFMGAGKSTIGRALAQRYAWKWIDSDTEIEKQAKLTIPDIFQRYGESYFRQLETQFLEDLWHQVQRNQPASELLVITTGGGMPIQEENRRWLKKLGISIYLHVPFDTIVDRLKRDSQRPLWDGTQLEAMKCKYEARLPYYRQADVIIETQGKSVEEIVQDIAAAIRHWRSS</sequence>
<organism evidence="8 9">
    <name type="scientific">Caldalkalibacillus uzonensis</name>
    <dbReference type="NCBI Taxonomy" id="353224"/>
    <lineage>
        <taxon>Bacteria</taxon>
        <taxon>Bacillati</taxon>
        <taxon>Bacillota</taxon>
        <taxon>Bacilli</taxon>
        <taxon>Bacillales</taxon>
        <taxon>Bacillaceae</taxon>
        <taxon>Caldalkalibacillus</taxon>
    </lineage>
</organism>
<dbReference type="HAMAP" id="MF_00109">
    <property type="entry name" value="Shikimate_kinase"/>
    <property type="match status" value="1"/>
</dbReference>
<gene>
    <name evidence="7" type="primary">aroK</name>
    <name evidence="8" type="ORF">J2S00_000449</name>
</gene>
<evidence type="ECO:0000256" key="3">
    <source>
        <dbReference type="ARBA" id="ARBA00022741"/>
    </source>
</evidence>
<keyword evidence="3 7" id="KW-0547">Nucleotide-binding</keyword>
<keyword evidence="7" id="KW-0460">Magnesium</keyword>
<name>A0ABU0CMP0_9BACI</name>
<feature type="binding site" evidence="7">
    <location>
        <position position="125"/>
    </location>
    <ligand>
        <name>ATP</name>
        <dbReference type="ChEBI" id="CHEBI:30616"/>
    </ligand>
</feature>
<dbReference type="PANTHER" id="PTHR21087">
    <property type="entry name" value="SHIKIMATE KINASE"/>
    <property type="match status" value="1"/>
</dbReference>
<dbReference type="InterPro" id="IPR027417">
    <property type="entry name" value="P-loop_NTPase"/>
</dbReference>
<accession>A0ABU0CMP0</accession>
<dbReference type="GO" id="GO:0016301">
    <property type="term" value="F:kinase activity"/>
    <property type="evidence" value="ECO:0007669"/>
    <property type="project" value="UniProtKB-KW"/>
</dbReference>
<keyword evidence="4 7" id="KW-0418">Kinase</keyword>
<dbReference type="SUPFAM" id="SSF52540">
    <property type="entry name" value="P-loop containing nucleoside triphosphate hydrolases"/>
    <property type="match status" value="1"/>
</dbReference>
<comment type="cofactor">
    <cofactor evidence="7">
        <name>Mg(2+)</name>
        <dbReference type="ChEBI" id="CHEBI:18420"/>
    </cofactor>
    <text evidence="7">Binds 1 Mg(2+) ion per subunit.</text>
</comment>
<feature type="binding site" evidence="7">
    <location>
        <position position="143"/>
    </location>
    <ligand>
        <name>substrate</name>
    </ligand>
</feature>
<feature type="binding site" evidence="7">
    <location>
        <position position="87"/>
    </location>
    <ligand>
        <name>substrate</name>
    </ligand>
</feature>
<evidence type="ECO:0000256" key="4">
    <source>
        <dbReference type="ARBA" id="ARBA00022777"/>
    </source>
</evidence>
<dbReference type="InterPro" id="IPR031322">
    <property type="entry name" value="Shikimate/glucono_kinase"/>
</dbReference>
<comment type="similarity">
    <text evidence="7">Belongs to the shikimate kinase family.</text>
</comment>
<dbReference type="Proteomes" id="UP001232445">
    <property type="component" value="Unassembled WGS sequence"/>
</dbReference>
<feature type="binding site" evidence="7">
    <location>
        <position position="33"/>
    </location>
    <ligand>
        <name>substrate</name>
    </ligand>
</feature>
<keyword evidence="5 7" id="KW-0067">ATP-binding</keyword>
<evidence type="ECO:0000256" key="2">
    <source>
        <dbReference type="ARBA" id="ARBA00022679"/>
    </source>
</evidence>
<evidence type="ECO:0000313" key="9">
    <source>
        <dbReference type="Proteomes" id="UP001232445"/>
    </source>
</evidence>
<evidence type="ECO:0000256" key="5">
    <source>
        <dbReference type="ARBA" id="ARBA00022840"/>
    </source>
</evidence>
<dbReference type="RefSeq" id="WP_307334963.1">
    <property type="nucleotide sequence ID" value="NZ_JAUSUQ010000001.1"/>
</dbReference>
<keyword evidence="7" id="KW-0963">Cytoplasm</keyword>
<dbReference type="CDD" id="cd00464">
    <property type="entry name" value="SK"/>
    <property type="match status" value="1"/>
</dbReference>
<dbReference type="EC" id="2.7.1.71" evidence="7"/>
<comment type="subunit">
    <text evidence="7">Monomer.</text>
</comment>
<proteinExistence type="inferred from homology"/>